<evidence type="ECO:0000256" key="5">
    <source>
        <dbReference type="ARBA" id="ARBA00022801"/>
    </source>
</evidence>
<keyword evidence="10" id="KW-1185">Reference proteome</keyword>
<dbReference type="InterPro" id="IPR011050">
    <property type="entry name" value="Pectin_lyase_fold/virulence"/>
</dbReference>
<dbReference type="Pfam" id="PF23763">
    <property type="entry name" value="Beta-barrel_GLAA-B_I"/>
    <property type="match status" value="1"/>
</dbReference>
<dbReference type="EMBL" id="CAAHFG010000002">
    <property type="protein sequence ID" value="VGO14857.1"/>
    <property type="molecule type" value="Genomic_DNA"/>
</dbReference>
<name>A0A6C2U4W0_PONDE</name>
<feature type="domain" description="GLAA-B beta-barrel" evidence="7">
    <location>
        <begin position="106"/>
        <end position="202"/>
    </location>
</feature>
<comment type="catalytic activity">
    <reaction evidence="1">
        <text>Hydrolysis of terminal, non-reducing alpha-D-galactose residues in alpha-D-galactosides, including galactose oligosaccharides, galactomannans and galactolipids.</text>
        <dbReference type="EC" id="3.2.1.22"/>
    </reaction>
</comment>
<keyword evidence="3" id="KW-0732">Signal</keyword>
<evidence type="ECO:0000256" key="1">
    <source>
        <dbReference type="ARBA" id="ARBA00001255"/>
    </source>
</evidence>
<evidence type="ECO:0000313" key="10">
    <source>
        <dbReference type="Proteomes" id="UP000366872"/>
    </source>
</evidence>
<evidence type="ECO:0000313" key="9">
    <source>
        <dbReference type="EMBL" id="VGO14857.1"/>
    </source>
</evidence>
<dbReference type="SUPFAM" id="SSF51126">
    <property type="entry name" value="Pectin lyase-like"/>
    <property type="match status" value="1"/>
</dbReference>
<dbReference type="Gene3D" id="2.160.20.10">
    <property type="entry name" value="Single-stranded right-handed beta-helix, Pectin lyase-like"/>
    <property type="match status" value="2"/>
</dbReference>
<accession>A0A6C2U4W0</accession>
<organism evidence="9 10">
    <name type="scientific">Pontiella desulfatans</name>
    <dbReference type="NCBI Taxonomy" id="2750659"/>
    <lineage>
        <taxon>Bacteria</taxon>
        <taxon>Pseudomonadati</taxon>
        <taxon>Kiritimatiellota</taxon>
        <taxon>Kiritimatiellia</taxon>
        <taxon>Kiritimatiellales</taxon>
        <taxon>Pontiellaceae</taxon>
        <taxon>Pontiella</taxon>
    </lineage>
</organism>
<evidence type="ECO:0000256" key="4">
    <source>
        <dbReference type="ARBA" id="ARBA00022737"/>
    </source>
</evidence>
<evidence type="ECO:0000256" key="6">
    <source>
        <dbReference type="ARBA" id="ARBA00023295"/>
    </source>
</evidence>
<dbReference type="GO" id="GO:0004557">
    <property type="term" value="F:alpha-galactosidase activity"/>
    <property type="evidence" value="ECO:0007669"/>
    <property type="project" value="UniProtKB-EC"/>
</dbReference>
<protein>
    <submittedName>
        <fullName evidence="9">Alpha-1,3-galactosidase B</fullName>
    </submittedName>
</protein>
<sequence>MAMSVSAGIEEWVRSEVAAGKKTIVLPKGTHHVYAENGIQRTLHIANNNDGMKQILFDLRDAENLVIEGNGAELICHGHIVPFYLKNAKNVTIKNLTMDWEYPFFSQGEVVEVGKGYFDVRFDLGKYPVGIRDERLVFLNPDLPEPMDFNNINIIDPQLGRLVFKSWDEYGVGRDHTAEILEKGLVRIRSSKICSPLKVGHVAVFQYNDRSSPGFVVHRSENIRLEQVTMYHAAAFGAIFEGSRDLYVNEVKAIRRPDSGRWYTTHHDVMHFVECRGDIHLTNCRFEFQGDDDCNIHGVYRPVVRTQNNKTLVTRLSHFQQMGIDTLYPGDTMGFHDADTLELLGEGTLVQALNRDAAQEDSLTFKEPLPDLDWKNVVVTLRAYDTDVKIRHNHFSNHRARSLLIKTLGKVRIHDNYFNSQGCAIKIRGEASSWYEAGGVEDVEIYNNVFDQCNSGGFSQATFELHATLGKPDSEIPIHKNVRIHNNRIIQIFKPLMIADHVENLEFYDNEIIAGEDYAPWFKGKVEPPNIAFGPGVTTGRFQKLDD</sequence>
<keyword evidence="6" id="KW-0326">Glycosidase</keyword>
<evidence type="ECO:0000259" key="7">
    <source>
        <dbReference type="Pfam" id="PF23763"/>
    </source>
</evidence>
<evidence type="ECO:0000256" key="3">
    <source>
        <dbReference type="ARBA" id="ARBA00022729"/>
    </source>
</evidence>
<dbReference type="AlphaFoldDB" id="A0A6C2U4W0"/>
<evidence type="ECO:0000256" key="2">
    <source>
        <dbReference type="ARBA" id="ARBA00001271"/>
    </source>
</evidence>
<dbReference type="InterPro" id="IPR056441">
    <property type="entry name" value="Beta-barrel_GLAA-B_II"/>
</dbReference>
<comment type="catalytic activity">
    <reaction evidence="2">
        <text>Hydrolysis of terminal, non-reducing branched (1-&gt;3)-alpha-D-galactosidic residues, producing free D-galactose.</text>
        <dbReference type="EC" id="3.2.1.n1"/>
    </reaction>
</comment>
<dbReference type="Proteomes" id="UP000366872">
    <property type="component" value="Unassembled WGS sequence"/>
</dbReference>
<feature type="domain" description="GLAA-B beta-barrel" evidence="8">
    <location>
        <begin position="312"/>
        <end position="371"/>
    </location>
</feature>
<reference evidence="9 10" key="1">
    <citation type="submission" date="2019-04" db="EMBL/GenBank/DDBJ databases">
        <authorList>
            <person name="Van Vliet M D."/>
        </authorList>
    </citation>
    <scope>NUCLEOTIDE SEQUENCE [LARGE SCALE GENOMIC DNA]</scope>
    <source>
        <strain evidence="9 10">F1</strain>
    </source>
</reference>
<dbReference type="InterPro" id="IPR012334">
    <property type="entry name" value="Pectin_lyas_fold"/>
</dbReference>
<proteinExistence type="predicted"/>
<dbReference type="RefSeq" id="WP_136080481.1">
    <property type="nucleotide sequence ID" value="NZ_CAAHFG010000002.1"/>
</dbReference>
<gene>
    <name evidence="9" type="primary">glaB_1</name>
    <name evidence="9" type="ORF">PDESU_03427</name>
</gene>
<dbReference type="InterPro" id="IPR057275">
    <property type="entry name" value="Beta-barrel_GLAA-B_I"/>
</dbReference>
<keyword evidence="5" id="KW-0378">Hydrolase</keyword>
<dbReference type="Pfam" id="PF23764">
    <property type="entry name" value="Beta-barrel_GLAA-B_II"/>
    <property type="match status" value="1"/>
</dbReference>
<keyword evidence="4" id="KW-0677">Repeat</keyword>
<evidence type="ECO:0000259" key="8">
    <source>
        <dbReference type="Pfam" id="PF23764"/>
    </source>
</evidence>